<dbReference type="PANTHER" id="PTHR45786">
    <property type="entry name" value="DNA BINDING PROTEIN-LIKE"/>
    <property type="match status" value="1"/>
</dbReference>
<keyword evidence="5" id="KW-1185">Reference proteome</keyword>
<keyword evidence="1" id="KW-0175">Coiled coil</keyword>
<dbReference type="PANTHER" id="PTHR45786:SF74">
    <property type="entry name" value="ATP-DEPENDENT DNA HELICASE"/>
    <property type="match status" value="1"/>
</dbReference>
<proteinExistence type="predicted"/>
<evidence type="ECO:0000256" key="1">
    <source>
        <dbReference type="SAM" id="Coils"/>
    </source>
</evidence>
<organism evidence="4 5">
    <name type="scientific">Piloderma croceum (strain F 1598)</name>
    <dbReference type="NCBI Taxonomy" id="765440"/>
    <lineage>
        <taxon>Eukaryota</taxon>
        <taxon>Fungi</taxon>
        <taxon>Dikarya</taxon>
        <taxon>Basidiomycota</taxon>
        <taxon>Agaricomycotina</taxon>
        <taxon>Agaricomycetes</taxon>
        <taxon>Agaricomycetidae</taxon>
        <taxon>Atheliales</taxon>
        <taxon>Atheliaceae</taxon>
        <taxon>Piloderma</taxon>
    </lineage>
</organism>
<feature type="coiled-coil region" evidence="1">
    <location>
        <begin position="93"/>
        <end position="214"/>
    </location>
</feature>
<sequence length="781" mass="91927">MAAEPPIPTVAGPPAPIEQRVNWQERLEQDFQARHNQRLRNQGGTHRGQNHGGFVTPQQFMGRQERYAEEERQHVANIRDAQLQRQIDHDQEALQYQAHLDELRQQREQQREMEALQHQAHLAEIQRQQEHEREMEEQQHQAHLAQIQRQREHEREMEALQHQAHLAEIQRQQEHEREMEEQQHQAYLAEAQRLQEYQRAIELLQHQAHLLEVQQQCEQQRQMDYQFITPQQFMRQQERYEEEERQHARHLRDMQLQNDARRQINYGQEALQHQAHITQGQCLQEQQRQIDYDQEASQHQAHATQVQRLQEQQRQIDYDQEASQHQAHVTQVQQLQEQQRQIDYDEEALQHQFDVDLELQIQEEEQLEHIQQAVNNNQALRNIPKGCRPYQEPARSHSLGPMDVECPDCHALHFMSERLTNSSNRNPKFGICCLQGQIQLPPLSEPPHLLHRLLTSSAPHARKFREGIRQYNSAFAFTSVAVDVDRTILNGQGTYSFRIHGSLHHKMGTLHPQNPQRPSYAQLYIYDEHAALATRNSRNSNLNHVIMGELQEMLIAINPFIPLYKQAYQVMHDSPAESQHNLQMTIVLEQGADCHRYNLPTVDEVAAIIPDTGEENVDHNRDIVLRYKHGGIRPISHLHPLYHPLHYVLLFPMGDQGWHRQIETVLPEDGAVRSKFVSQRCYFTFRLHPRPMEPSDLFRGGRLLQQYMVDAWASIEESELHWVRNNQKTIRADLYDGLRDALRHDPDIQLGQRGKCIILPASHPGSARHMYQLFQDSMAIA</sequence>
<reference evidence="5" key="2">
    <citation type="submission" date="2015-01" db="EMBL/GenBank/DDBJ databases">
        <title>Evolutionary Origins and Diversification of the Mycorrhizal Mutualists.</title>
        <authorList>
            <consortium name="DOE Joint Genome Institute"/>
            <consortium name="Mycorrhizal Genomics Consortium"/>
            <person name="Kohler A."/>
            <person name="Kuo A."/>
            <person name="Nagy L.G."/>
            <person name="Floudas D."/>
            <person name="Copeland A."/>
            <person name="Barry K.W."/>
            <person name="Cichocki N."/>
            <person name="Veneault-Fourrey C."/>
            <person name="LaButti K."/>
            <person name="Lindquist E.A."/>
            <person name="Lipzen A."/>
            <person name="Lundell T."/>
            <person name="Morin E."/>
            <person name="Murat C."/>
            <person name="Riley R."/>
            <person name="Ohm R."/>
            <person name="Sun H."/>
            <person name="Tunlid A."/>
            <person name="Henrissat B."/>
            <person name="Grigoriev I.V."/>
            <person name="Hibbett D.S."/>
            <person name="Martin F."/>
        </authorList>
    </citation>
    <scope>NUCLEOTIDE SEQUENCE [LARGE SCALE GENOMIC DNA]</scope>
    <source>
        <strain evidence="5">F 1598</strain>
    </source>
</reference>
<evidence type="ECO:0000259" key="3">
    <source>
        <dbReference type="Pfam" id="PF14214"/>
    </source>
</evidence>
<dbReference type="EMBL" id="KN833051">
    <property type="protein sequence ID" value="KIM75099.1"/>
    <property type="molecule type" value="Genomic_DNA"/>
</dbReference>
<evidence type="ECO:0000313" key="4">
    <source>
        <dbReference type="EMBL" id="KIM75099.1"/>
    </source>
</evidence>
<dbReference type="OrthoDB" id="2272314at2759"/>
<accession>A0A0C3F536</accession>
<evidence type="ECO:0000313" key="5">
    <source>
        <dbReference type="Proteomes" id="UP000054166"/>
    </source>
</evidence>
<dbReference type="InParanoid" id="A0A0C3F536"/>
<protein>
    <recommendedName>
        <fullName evidence="3">Helitron helicase-like domain-containing protein</fullName>
    </recommendedName>
</protein>
<feature type="compositionally biased region" description="Polar residues" evidence="2">
    <location>
        <begin position="293"/>
        <end position="304"/>
    </location>
</feature>
<feature type="region of interest" description="Disordered" evidence="2">
    <location>
        <begin position="293"/>
        <end position="327"/>
    </location>
</feature>
<name>A0A0C3F536_PILCF</name>
<dbReference type="Proteomes" id="UP000054166">
    <property type="component" value="Unassembled WGS sequence"/>
</dbReference>
<reference evidence="4 5" key="1">
    <citation type="submission" date="2014-04" db="EMBL/GenBank/DDBJ databases">
        <authorList>
            <consortium name="DOE Joint Genome Institute"/>
            <person name="Kuo A."/>
            <person name="Tarkka M."/>
            <person name="Buscot F."/>
            <person name="Kohler A."/>
            <person name="Nagy L.G."/>
            <person name="Floudas D."/>
            <person name="Copeland A."/>
            <person name="Barry K.W."/>
            <person name="Cichocki N."/>
            <person name="Veneault-Fourrey C."/>
            <person name="LaButti K."/>
            <person name="Lindquist E.A."/>
            <person name="Lipzen A."/>
            <person name="Lundell T."/>
            <person name="Morin E."/>
            <person name="Murat C."/>
            <person name="Sun H."/>
            <person name="Tunlid A."/>
            <person name="Henrissat B."/>
            <person name="Grigoriev I.V."/>
            <person name="Hibbett D.S."/>
            <person name="Martin F."/>
            <person name="Nordberg H.P."/>
            <person name="Cantor M.N."/>
            <person name="Hua S.X."/>
        </authorList>
    </citation>
    <scope>NUCLEOTIDE SEQUENCE [LARGE SCALE GENOMIC DNA]</scope>
    <source>
        <strain evidence="4 5">F 1598</strain>
    </source>
</reference>
<feature type="domain" description="Helitron helicase-like" evidence="3">
    <location>
        <begin position="682"/>
        <end position="781"/>
    </location>
</feature>
<dbReference type="STRING" id="765440.A0A0C3F536"/>
<dbReference type="InterPro" id="IPR025476">
    <property type="entry name" value="Helitron_helicase-like"/>
</dbReference>
<gene>
    <name evidence="4" type="ORF">PILCRDRAFT_13906</name>
</gene>
<dbReference type="AlphaFoldDB" id="A0A0C3F536"/>
<evidence type="ECO:0000256" key="2">
    <source>
        <dbReference type="SAM" id="MobiDB-lite"/>
    </source>
</evidence>
<dbReference type="Pfam" id="PF14214">
    <property type="entry name" value="Helitron_like_N"/>
    <property type="match status" value="1"/>
</dbReference>
<dbReference type="HOGENOM" id="CLU_358660_0_0_1"/>
<feature type="compositionally biased region" description="Low complexity" evidence="2">
    <location>
        <begin position="305"/>
        <end position="315"/>
    </location>
</feature>